<proteinExistence type="inferred from homology"/>
<evidence type="ECO:0000313" key="4">
    <source>
        <dbReference type="Proteomes" id="UP000267342"/>
    </source>
</evidence>
<accession>A0A348HBH7</accession>
<gene>
    <name evidence="3" type="ORF">ZBT109_0181</name>
</gene>
<comment type="similarity">
    <text evidence="1 2">Belongs to the UPF0301 (AlgH) family.</text>
</comment>
<dbReference type="EMBL" id="AP018933">
    <property type="protein sequence ID" value="BBG28979.1"/>
    <property type="molecule type" value="Genomic_DNA"/>
</dbReference>
<dbReference type="NCBIfam" id="NF001266">
    <property type="entry name" value="PRK00228.1-1"/>
    <property type="match status" value="1"/>
</dbReference>
<dbReference type="SUPFAM" id="SSF143456">
    <property type="entry name" value="VC0467-like"/>
    <property type="match status" value="1"/>
</dbReference>
<dbReference type="Proteomes" id="UP000267342">
    <property type="component" value="Chromosome"/>
</dbReference>
<name>A0A348HBH7_9GAMM</name>
<keyword evidence="4" id="KW-1185">Reference proteome</keyword>
<reference evidence="3 4" key="1">
    <citation type="submission" date="2018-09" db="EMBL/GenBank/DDBJ databases">
        <title>Zymobacter palmae IAM14233 (=T109) whole genome analysis.</title>
        <authorList>
            <person name="Yanase H."/>
        </authorList>
    </citation>
    <scope>NUCLEOTIDE SEQUENCE [LARGE SCALE GENOMIC DNA]</scope>
    <source>
        <strain evidence="3 4">IAM14233</strain>
    </source>
</reference>
<sequence>MQGMRDHFLLAMPQLEDENFAGSLVYLCDHDSKGLLGVIVNRPLALTLSDLFGQLDLDDHDASLAVRQQAVLFGGPVHHDRGFVLHRGRAAEWSSSLQVTDEVALTTSLDILQALAEGNGPEDFLVCLGCAGWEEGQWVDEMKANAWLTLPAVSSVLFDTEADERCEAAALAQGMDLARLSQQVGHA</sequence>
<dbReference type="PANTHER" id="PTHR30327:SF1">
    <property type="entry name" value="UPF0301 PROTEIN YQGE"/>
    <property type="match status" value="1"/>
</dbReference>
<dbReference type="AlphaFoldDB" id="A0A348HBH7"/>
<dbReference type="RefSeq" id="WP_027704492.1">
    <property type="nucleotide sequence ID" value="NZ_AP018933.1"/>
</dbReference>
<dbReference type="HAMAP" id="MF_00758">
    <property type="entry name" value="UPF0301"/>
    <property type="match status" value="1"/>
</dbReference>
<organism evidence="3 4">
    <name type="scientific">Zymobacter palmae</name>
    <dbReference type="NCBI Taxonomy" id="33074"/>
    <lineage>
        <taxon>Bacteria</taxon>
        <taxon>Pseudomonadati</taxon>
        <taxon>Pseudomonadota</taxon>
        <taxon>Gammaproteobacteria</taxon>
        <taxon>Oceanospirillales</taxon>
        <taxon>Halomonadaceae</taxon>
        <taxon>Zymobacter group</taxon>
        <taxon>Zymobacter</taxon>
    </lineage>
</organism>
<evidence type="ECO:0000313" key="3">
    <source>
        <dbReference type="EMBL" id="BBG28979.1"/>
    </source>
</evidence>
<dbReference type="STRING" id="1123510.GCA_000620025_00264"/>
<dbReference type="Pfam" id="PF02622">
    <property type="entry name" value="DUF179"/>
    <property type="match status" value="1"/>
</dbReference>
<evidence type="ECO:0000256" key="2">
    <source>
        <dbReference type="HAMAP-Rule" id="MF_00758"/>
    </source>
</evidence>
<dbReference type="GO" id="GO:0005829">
    <property type="term" value="C:cytosol"/>
    <property type="evidence" value="ECO:0007669"/>
    <property type="project" value="TreeGrafter"/>
</dbReference>
<dbReference type="KEGG" id="zpl:ZBT109_0181"/>
<dbReference type="OrthoDB" id="9807486at2"/>
<evidence type="ECO:0000256" key="1">
    <source>
        <dbReference type="ARBA" id="ARBA00009600"/>
    </source>
</evidence>
<dbReference type="Gene3D" id="3.40.1740.10">
    <property type="entry name" value="VC0467-like"/>
    <property type="match status" value="1"/>
</dbReference>
<protein>
    <recommendedName>
        <fullName evidence="2">UPF0301 protein ZBT109_0181</fullName>
    </recommendedName>
</protein>
<dbReference type="PANTHER" id="PTHR30327">
    <property type="entry name" value="UNCHARACTERIZED PROTEIN YQGE"/>
    <property type="match status" value="1"/>
</dbReference>
<dbReference type="InterPro" id="IPR003774">
    <property type="entry name" value="AlgH-like"/>
</dbReference>